<dbReference type="Gene3D" id="2.60.120.260">
    <property type="entry name" value="Galactose-binding domain-like"/>
    <property type="match status" value="1"/>
</dbReference>
<evidence type="ECO:0000313" key="5">
    <source>
        <dbReference type="EMBL" id="SEA45865.1"/>
    </source>
</evidence>
<name>A0A1H4BCD0_9BACT</name>
<reference evidence="5 6" key="1">
    <citation type="submission" date="2016-10" db="EMBL/GenBank/DDBJ databases">
        <authorList>
            <person name="de Groot N.N."/>
        </authorList>
    </citation>
    <scope>NUCLEOTIDE SEQUENCE [LARGE SCALE GENOMIC DNA]</scope>
    <source>
        <strain evidence="5 6">Vu-144</strain>
    </source>
</reference>
<dbReference type="GO" id="GO:0016798">
    <property type="term" value="F:hydrolase activity, acting on glycosyl bonds"/>
    <property type="evidence" value="ECO:0007669"/>
    <property type="project" value="InterPro"/>
</dbReference>
<proteinExistence type="predicted"/>
<dbReference type="InterPro" id="IPR008979">
    <property type="entry name" value="Galactose-bd-like_sf"/>
</dbReference>
<dbReference type="AlphaFoldDB" id="A0A1H4BCD0"/>
<dbReference type="STRING" id="551991.SAMN05192529_1203"/>
<protein>
    <submittedName>
        <fullName evidence="5">Por secretion system C-terminal sorting domain-containing protein</fullName>
    </submittedName>
</protein>
<dbReference type="SUPFAM" id="SSF49785">
    <property type="entry name" value="Galactose-binding domain-like"/>
    <property type="match status" value="1"/>
</dbReference>
<dbReference type="NCBIfam" id="TIGR04183">
    <property type="entry name" value="Por_Secre_tail"/>
    <property type="match status" value="1"/>
</dbReference>
<evidence type="ECO:0000313" key="6">
    <source>
        <dbReference type="Proteomes" id="UP000199041"/>
    </source>
</evidence>
<gene>
    <name evidence="5" type="ORF">SAMN05192529_1203</name>
</gene>
<keyword evidence="6" id="KW-1185">Reference proteome</keyword>
<sequence>MKKFLLCIVLILISIHYSFANLTQTHWRWHNNDGSEASATWKADQDNAVSISDYKAIRLRIEFANTTGDTKTMDHTLKYATSTDGPWYTITDNSAINAFVLGGDNAYISHGDPTTEQMTGTSQSFVPGIIITRQDQLTDTVLDDTKREYEWCIKPTEQILAGTTYYFKSSAGDPPSTLPALTTTGTAFKAAPAALLTNGGFENDLNNWSSTIGAGSAASIAITQTDLQYHTGAKALAVQVTNPGNANSVSLEAAPVTLQDTGIYILRFWAISDTRNAQLDLNLSTNTTSVTNHYQIYDRFDDNSNGWQMYQYAFHITENQLNIKFQFNSTATYYLDDIELINQKTNPNIDVQQTYNWQNNFNETYGWLSGDNNNPVLLPDGSVAWVYNDSFMGDINPNTNVISSGHIINNLIVKQENNQLQSIYGGTAPNSTSLFSPGNGNLFWQSGGIIENGSLKVLLIEISGGNYTGNSYVGTLSLPDLTPTGLTKLPATIDVSPNCIISDSLYNYIYFGQSSGTYEMHTIVARVPIGQFDSQTPWEYLQTDDSWSTDYSQAKQIVAGVAAGNVLKLARGNYVMSGVPNLSNEIDAWFAPTPYGPWGNKTVIYNIPAQEGILAYEGHLDPSPKDGYYTFTYSVYPFVNESNGSSGSVAMQMAVKSTYLPIYARAKLLALSPYSNLSSPDSLVSLTGQLVHSTVALNWTTATSTNLSFDLQRSTDGINWSTFTSVPGTDSTRLAHYEATDLTPATGLNYYRVGIYNMDNQLRYTDAVQVNTSAALPVGLTYFKAQKYGASNVKLSWQMAQNTANETFIIERSTDNKNFVSIGSVMAADRSSATATYQFVDKAPASGLNYYRLSYHEGIAVTKSQVRSIRMGLLEDNAIRLLVSPNPAKDAIRFSLKNYTGTSFNVRLINMSGSILEQKRLTVNANGYYQLDHYPSSGIYFLAVSADNVRQAVKLIVP</sequence>
<feature type="signal peptide" evidence="2">
    <location>
        <begin position="1"/>
        <end position="20"/>
    </location>
</feature>
<dbReference type="Proteomes" id="UP000199041">
    <property type="component" value="Unassembled WGS sequence"/>
</dbReference>
<dbReference type="InterPro" id="IPR026444">
    <property type="entry name" value="Secre_tail"/>
</dbReference>
<feature type="domain" description="Secretion system C-terminal sorting" evidence="4">
    <location>
        <begin position="884"/>
        <end position="957"/>
    </location>
</feature>
<dbReference type="Pfam" id="PF02018">
    <property type="entry name" value="CBM_4_9"/>
    <property type="match status" value="1"/>
</dbReference>
<evidence type="ECO:0000259" key="4">
    <source>
        <dbReference type="Pfam" id="PF18962"/>
    </source>
</evidence>
<feature type="domain" description="CBM-cenC" evidence="3">
    <location>
        <begin position="194"/>
        <end position="329"/>
    </location>
</feature>
<dbReference type="Pfam" id="PF18962">
    <property type="entry name" value="Por_Secre_tail"/>
    <property type="match status" value="1"/>
</dbReference>
<evidence type="ECO:0000259" key="3">
    <source>
        <dbReference type="Pfam" id="PF02018"/>
    </source>
</evidence>
<dbReference type="EMBL" id="FNQY01000020">
    <property type="protein sequence ID" value="SEA45865.1"/>
    <property type="molecule type" value="Genomic_DNA"/>
</dbReference>
<evidence type="ECO:0000256" key="2">
    <source>
        <dbReference type="SAM" id="SignalP"/>
    </source>
</evidence>
<organism evidence="5 6">
    <name type="scientific">Arachidicoccus rhizosphaerae</name>
    <dbReference type="NCBI Taxonomy" id="551991"/>
    <lineage>
        <taxon>Bacteria</taxon>
        <taxon>Pseudomonadati</taxon>
        <taxon>Bacteroidota</taxon>
        <taxon>Chitinophagia</taxon>
        <taxon>Chitinophagales</taxon>
        <taxon>Chitinophagaceae</taxon>
        <taxon>Arachidicoccus</taxon>
    </lineage>
</organism>
<feature type="chain" id="PRO_5011627712" evidence="2">
    <location>
        <begin position="21"/>
        <end position="958"/>
    </location>
</feature>
<keyword evidence="1" id="KW-0378">Hydrolase</keyword>
<evidence type="ECO:0000256" key="1">
    <source>
        <dbReference type="ARBA" id="ARBA00022801"/>
    </source>
</evidence>
<dbReference type="RefSeq" id="WP_170831252.1">
    <property type="nucleotide sequence ID" value="NZ_FNQY01000020.1"/>
</dbReference>
<dbReference type="InterPro" id="IPR003305">
    <property type="entry name" value="CenC_carb-bd"/>
</dbReference>
<accession>A0A1H4BCD0</accession>
<keyword evidence="2" id="KW-0732">Signal</keyword>